<dbReference type="InterPro" id="IPR004569">
    <property type="entry name" value="PyrdxlP_synth_PdxJ"/>
</dbReference>
<comment type="subunit">
    <text evidence="4">Homooctamer; tetramer of dimers.</text>
</comment>
<feature type="binding site" evidence="4">
    <location>
        <position position="141"/>
    </location>
    <ligand>
        <name>1-deoxy-D-xylulose 5-phosphate</name>
        <dbReference type="ChEBI" id="CHEBI:57792"/>
    </ligand>
</feature>
<dbReference type="CDD" id="cd00003">
    <property type="entry name" value="PNPsynthase"/>
    <property type="match status" value="1"/>
</dbReference>
<comment type="subcellular location">
    <subcellularLocation>
        <location evidence="4">Cytoplasm</location>
    </subcellularLocation>
</comment>
<evidence type="ECO:0000313" key="7">
    <source>
        <dbReference type="Proteomes" id="UP000199071"/>
    </source>
</evidence>
<accession>A0A1G6D4U1</accession>
<dbReference type="UniPathway" id="UPA00244">
    <property type="reaction ID" value="UER00313"/>
</dbReference>
<dbReference type="NCBIfam" id="TIGR00559">
    <property type="entry name" value="pdxJ"/>
    <property type="match status" value="1"/>
</dbReference>
<evidence type="ECO:0000313" key="6">
    <source>
        <dbReference type="EMBL" id="SDB40186.1"/>
    </source>
</evidence>
<dbReference type="SUPFAM" id="SSF63892">
    <property type="entry name" value="Pyridoxine 5'-phosphate synthase"/>
    <property type="match status" value="1"/>
</dbReference>
<comment type="pathway">
    <text evidence="4">Cofactor biosynthesis; pyridoxine 5'-phosphate biosynthesis; pyridoxine 5'-phosphate from D-erythrose 4-phosphate: step 5/5.</text>
</comment>
<feature type="binding site" evidence="4">
    <location>
        <position position="54"/>
    </location>
    <ligand>
        <name>3-amino-2-oxopropyl phosphate</name>
        <dbReference type="ChEBI" id="CHEBI:57279"/>
    </ligand>
</feature>
<dbReference type="GO" id="GO:0033856">
    <property type="term" value="F:pyridoxine 5'-phosphate synthase activity"/>
    <property type="evidence" value="ECO:0007669"/>
    <property type="project" value="UniProtKB-UniRule"/>
</dbReference>
<gene>
    <name evidence="4" type="primary">pdxJ</name>
    <name evidence="6" type="ORF">SAMN02982931_03020</name>
</gene>
<dbReference type="Proteomes" id="UP000199071">
    <property type="component" value="Unassembled WGS sequence"/>
</dbReference>
<evidence type="ECO:0000256" key="1">
    <source>
        <dbReference type="ARBA" id="ARBA00022490"/>
    </source>
</evidence>
<feature type="site" description="Transition state stabilizer" evidence="4">
    <location>
        <position position="192"/>
    </location>
</feature>
<proteinExistence type="inferred from homology"/>
<dbReference type="PANTHER" id="PTHR30456">
    <property type="entry name" value="PYRIDOXINE 5'-PHOSPHATE SYNTHASE"/>
    <property type="match status" value="1"/>
</dbReference>
<keyword evidence="7" id="KW-1185">Reference proteome</keyword>
<feature type="binding site" evidence="4">
    <location>
        <position position="43"/>
    </location>
    <ligand>
        <name>3-amino-2-oxopropyl phosphate</name>
        <dbReference type="ChEBI" id="CHEBI:57279"/>
    </ligand>
</feature>
<comment type="catalytic activity">
    <reaction evidence="4">
        <text>3-amino-2-oxopropyl phosphate + 1-deoxy-D-xylulose 5-phosphate = pyridoxine 5'-phosphate + phosphate + 2 H2O + H(+)</text>
        <dbReference type="Rhea" id="RHEA:15265"/>
        <dbReference type="ChEBI" id="CHEBI:15377"/>
        <dbReference type="ChEBI" id="CHEBI:15378"/>
        <dbReference type="ChEBI" id="CHEBI:43474"/>
        <dbReference type="ChEBI" id="CHEBI:57279"/>
        <dbReference type="ChEBI" id="CHEBI:57792"/>
        <dbReference type="ChEBI" id="CHEBI:58589"/>
        <dbReference type="EC" id="2.6.99.2"/>
    </reaction>
</comment>
<name>A0A1G6D4U1_9HYPH</name>
<dbReference type="InterPro" id="IPR036130">
    <property type="entry name" value="Pyridoxine-5'_phos_synth"/>
</dbReference>
<organism evidence="6 7">
    <name type="scientific">Bauldia litoralis</name>
    <dbReference type="NCBI Taxonomy" id="665467"/>
    <lineage>
        <taxon>Bacteria</taxon>
        <taxon>Pseudomonadati</taxon>
        <taxon>Pseudomonadota</taxon>
        <taxon>Alphaproteobacteria</taxon>
        <taxon>Hyphomicrobiales</taxon>
        <taxon>Kaistiaceae</taxon>
        <taxon>Bauldia</taxon>
    </lineage>
</organism>
<comment type="function">
    <text evidence="4">Catalyzes the complicated ring closure reaction between the two acyclic compounds 1-deoxy-D-xylulose-5-phosphate (DXP) and 3-amino-2-oxopropyl phosphate (1-amino-acetone-3-phosphate or AAP) to form pyridoxine 5'-phosphate (PNP) and inorganic phosphate.</text>
</comment>
<dbReference type="GO" id="GO:0008615">
    <property type="term" value="P:pyridoxine biosynthetic process"/>
    <property type="evidence" value="ECO:0007669"/>
    <property type="project" value="UniProtKB-UniRule"/>
</dbReference>
<evidence type="ECO:0000256" key="5">
    <source>
        <dbReference type="NCBIfam" id="TIGR00559"/>
    </source>
</evidence>
<feature type="binding site" evidence="4">
    <location>
        <position position="86"/>
    </location>
    <ligand>
        <name>1-deoxy-D-xylulose 5-phosphate</name>
        <dbReference type="ChEBI" id="CHEBI:57792"/>
    </ligand>
</feature>
<evidence type="ECO:0000256" key="4">
    <source>
        <dbReference type="HAMAP-Rule" id="MF_00279"/>
    </source>
</evidence>
<dbReference type="STRING" id="665467.SAMN02982931_03020"/>
<dbReference type="Pfam" id="PF03740">
    <property type="entry name" value="PdxJ"/>
    <property type="match status" value="1"/>
</dbReference>
<protein>
    <recommendedName>
        <fullName evidence="4 5">Pyridoxine 5'-phosphate synthase</fullName>
        <shortName evidence="4">PNP synthase</shortName>
        <ecNumber evidence="4 5">2.6.99.2</ecNumber>
    </recommendedName>
</protein>
<dbReference type="InterPro" id="IPR013785">
    <property type="entry name" value="Aldolase_TIM"/>
</dbReference>
<dbReference type="GO" id="GO:0005829">
    <property type="term" value="C:cytosol"/>
    <property type="evidence" value="ECO:0007669"/>
    <property type="project" value="TreeGrafter"/>
</dbReference>
<feature type="binding site" evidence="4">
    <location>
        <position position="81"/>
    </location>
    <ligand>
        <name>1-deoxy-D-xylulose 5-phosphate</name>
        <dbReference type="ChEBI" id="CHEBI:57792"/>
    </ligand>
</feature>
<comment type="caution">
    <text evidence="4">Lacks conserved residue(s) required for the propagation of feature annotation.</text>
</comment>
<keyword evidence="2 4" id="KW-0808">Transferase</keyword>
<dbReference type="EC" id="2.6.99.2" evidence="4 5"/>
<reference evidence="6 7" key="1">
    <citation type="submission" date="2016-10" db="EMBL/GenBank/DDBJ databases">
        <authorList>
            <person name="de Groot N.N."/>
        </authorList>
    </citation>
    <scope>NUCLEOTIDE SEQUENCE [LARGE SCALE GENOMIC DNA]</scope>
    <source>
        <strain evidence="6 7">ATCC 35022</strain>
    </source>
</reference>
<feature type="binding site" evidence="4">
    <location>
        <position position="233"/>
    </location>
    <ligand>
        <name>3-amino-2-oxopropyl phosphate</name>
        <dbReference type="ChEBI" id="CHEBI:57279"/>
    </ligand>
</feature>
<dbReference type="EMBL" id="FMXQ01000006">
    <property type="protein sequence ID" value="SDB40186.1"/>
    <property type="molecule type" value="Genomic_DNA"/>
</dbReference>
<dbReference type="PANTHER" id="PTHR30456:SF0">
    <property type="entry name" value="PYRIDOXINE 5'-PHOSPHATE SYNTHASE"/>
    <property type="match status" value="1"/>
</dbReference>
<feature type="active site" description="Proton donor" evidence="4">
    <location>
        <position position="232"/>
    </location>
</feature>
<dbReference type="HAMAP" id="MF_00279">
    <property type="entry name" value="PdxJ"/>
    <property type="match status" value="1"/>
</dbReference>
<keyword evidence="1 4" id="KW-0963">Cytoplasm</keyword>
<evidence type="ECO:0000256" key="2">
    <source>
        <dbReference type="ARBA" id="ARBA00022679"/>
    </source>
</evidence>
<evidence type="ECO:0000256" key="3">
    <source>
        <dbReference type="ARBA" id="ARBA00023096"/>
    </source>
</evidence>
<sequence>MEAGLDASPRRGQKYAPGSAEGFAADAGALPDDRAMTAKLSVNLNAIAYLRNRRDLPWPSVTGIGRIALEAGAHGLTVHPRPDERHIRRSDVPELAKLIADEFPDREFNIEGNPDARFIETVEAIRPTQVTLVPDDIRQSTSDHGWDIAAHRDFLQPMIARFQAAGLRVSLFVDPDPAAAALAREVGADRIEIFTGPYGGCLDPAEQAGELAKVVATGNAARDAGLGLNAGHDLTLDNLPPLVAALPHLAEVSIGHALTGDALRFGMGDAVLRYREACGETI</sequence>
<feature type="binding site" evidence="4">
    <location>
        <begin position="255"/>
        <end position="256"/>
    </location>
    <ligand>
        <name>3-amino-2-oxopropyl phosphate</name>
        <dbReference type="ChEBI" id="CHEBI:57279"/>
    </ligand>
</feature>
<keyword evidence="3 4" id="KW-0664">Pyridoxine biosynthesis</keyword>
<dbReference type="Gene3D" id="3.20.20.70">
    <property type="entry name" value="Aldolase class I"/>
    <property type="match status" value="1"/>
</dbReference>
<comment type="similarity">
    <text evidence="4">Belongs to the PNP synthase family.</text>
</comment>
<dbReference type="AlphaFoldDB" id="A0A1G6D4U1"/>
<dbReference type="NCBIfam" id="NF003626">
    <property type="entry name" value="PRK05265.1-4"/>
    <property type="match status" value="1"/>
</dbReference>
<feature type="active site" description="Proton acceptor" evidence="4">
    <location>
        <position position="79"/>
    </location>
</feature>
<feature type="active site" description="Proton acceptor" evidence="4">
    <location>
        <position position="111"/>
    </location>
</feature>